<evidence type="ECO:0008006" key="3">
    <source>
        <dbReference type="Google" id="ProtNLM"/>
    </source>
</evidence>
<dbReference type="PANTHER" id="PTHR43162:SF1">
    <property type="entry name" value="PRESTALK A DIFFERENTIATION PROTEIN A"/>
    <property type="match status" value="1"/>
</dbReference>
<dbReference type="AlphaFoldDB" id="A8P7G5"/>
<dbReference type="EMBL" id="AACS02000005">
    <property type="protein sequence ID" value="EAU82470.1"/>
    <property type="molecule type" value="Genomic_DNA"/>
</dbReference>
<dbReference type="eggNOG" id="ENOG502RYYU">
    <property type="taxonomic scope" value="Eukaryota"/>
</dbReference>
<evidence type="ECO:0000313" key="1">
    <source>
        <dbReference type="EMBL" id="EAU82470.1"/>
    </source>
</evidence>
<dbReference type="Gene3D" id="3.40.50.720">
    <property type="entry name" value="NAD(P)-binding Rossmann-like Domain"/>
    <property type="match status" value="2"/>
</dbReference>
<protein>
    <recommendedName>
        <fullName evidence="3">NmrA-like domain-containing protein</fullName>
    </recommendedName>
</protein>
<dbReference type="PANTHER" id="PTHR43162">
    <property type="match status" value="1"/>
</dbReference>
<dbReference type="InterPro" id="IPR036291">
    <property type="entry name" value="NAD(P)-bd_dom_sf"/>
</dbReference>
<organism evidence="1 2">
    <name type="scientific">Coprinopsis cinerea (strain Okayama-7 / 130 / ATCC MYA-4618 / FGSC 9003)</name>
    <name type="common">Inky cap fungus</name>
    <name type="synonym">Hormographiella aspergillata</name>
    <dbReference type="NCBI Taxonomy" id="240176"/>
    <lineage>
        <taxon>Eukaryota</taxon>
        <taxon>Fungi</taxon>
        <taxon>Dikarya</taxon>
        <taxon>Basidiomycota</taxon>
        <taxon>Agaricomycotina</taxon>
        <taxon>Agaricomycetes</taxon>
        <taxon>Agaricomycetidae</taxon>
        <taxon>Agaricales</taxon>
        <taxon>Agaricineae</taxon>
        <taxon>Psathyrellaceae</taxon>
        <taxon>Coprinopsis</taxon>
    </lineage>
</organism>
<dbReference type="GeneID" id="6015966"/>
<comment type="caution">
    <text evidence="1">The sequence shown here is derived from an EMBL/GenBank/DDBJ whole genome shotgun (WGS) entry which is preliminary data.</text>
</comment>
<dbReference type="OrthoDB" id="419598at2759"/>
<name>A8P7G5_COPC7</name>
<dbReference type="RefSeq" id="XP_001839354.1">
    <property type="nucleotide sequence ID" value="XM_001839302.1"/>
</dbReference>
<keyword evidence="2" id="KW-1185">Reference proteome</keyword>
<reference evidence="1 2" key="1">
    <citation type="journal article" date="2010" name="Proc. Natl. Acad. Sci. U.S.A.">
        <title>Insights into evolution of multicellular fungi from the assembled chromosomes of the mushroom Coprinopsis cinerea (Coprinus cinereus).</title>
        <authorList>
            <person name="Stajich J.E."/>
            <person name="Wilke S.K."/>
            <person name="Ahren D."/>
            <person name="Au C.H."/>
            <person name="Birren B.W."/>
            <person name="Borodovsky M."/>
            <person name="Burns C."/>
            <person name="Canback B."/>
            <person name="Casselton L.A."/>
            <person name="Cheng C.K."/>
            <person name="Deng J."/>
            <person name="Dietrich F.S."/>
            <person name="Fargo D.C."/>
            <person name="Farman M.L."/>
            <person name="Gathman A.C."/>
            <person name="Goldberg J."/>
            <person name="Guigo R."/>
            <person name="Hoegger P.J."/>
            <person name="Hooker J.B."/>
            <person name="Huggins A."/>
            <person name="James T.Y."/>
            <person name="Kamada T."/>
            <person name="Kilaru S."/>
            <person name="Kodira C."/>
            <person name="Kues U."/>
            <person name="Kupfer D."/>
            <person name="Kwan H.S."/>
            <person name="Lomsadze A."/>
            <person name="Li W."/>
            <person name="Lilly W.W."/>
            <person name="Ma L.J."/>
            <person name="Mackey A.J."/>
            <person name="Manning G."/>
            <person name="Martin F."/>
            <person name="Muraguchi H."/>
            <person name="Natvig D.O."/>
            <person name="Palmerini H."/>
            <person name="Ramesh M.A."/>
            <person name="Rehmeyer C.J."/>
            <person name="Roe B.A."/>
            <person name="Shenoy N."/>
            <person name="Stanke M."/>
            <person name="Ter-Hovhannisyan V."/>
            <person name="Tunlid A."/>
            <person name="Velagapudi R."/>
            <person name="Vision T.J."/>
            <person name="Zeng Q."/>
            <person name="Zolan M.E."/>
            <person name="Pukkila P.J."/>
        </authorList>
    </citation>
    <scope>NUCLEOTIDE SEQUENCE [LARGE SCALE GENOMIC DNA]</scope>
    <source>
        <strain evidence="2">Okayama-7 / 130 / ATCC MYA-4618 / FGSC 9003</strain>
    </source>
</reference>
<dbReference type="KEGG" id="cci:CC1G_08221"/>
<proteinExistence type="predicted"/>
<dbReference type="Proteomes" id="UP000001861">
    <property type="component" value="Unassembled WGS sequence"/>
</dbReference>
<dbReference type="VEuPathDB" id="FungiDB:CC1G_08221"/>
<evidence type="ECO:0000313" key="2">
    <source>
        <dbReference type="Proteomes" id="UP000001861"/>
    </source>
</evidence>
<dbReference type="SUPFAM" id="SSF51735">
    <property type="entry name" value="NAD(P)-binding Rossmann-fold domains"/>
    <property type="match status" value="1"/>
</dbReference>
<dbReference type="InParanoid" id="A8P7G5"/>
<accession>A8P7G5</accession>
<gene>
    <name evidence="1" type="ORF">CC1G_08221</name>
</gene>
<sequence length="260" mass="28812">MTTLITGGGSKVGSKLALLLEEAGRAVLFGSRSGRVPEGFDSVHLDWNDPSTFTNPWSSSRTPEISYVYIVAPITDLHHAPKNIPFIDLALEKGVKVGRFSSTSVPDQHVADNLESDFREEIVKHGTVTTCIAHGRTPFVAVDEIAKVAFDAIVNLEIPFLRRDPLILGPEFLTYQDVANLLSEVLKKRISVKLISFDEALAVYRDMYEGSGLDEVAEWLVELDKGIENGSEERYGSEPGVVLGKVTMREWVEKNRHLFV</sequence>
<dbReference type="InterPro" id="IPR051604">
    <property type="entry name" value="Ergot_Alk_Oxidoreductase"/>
</dbReference>
<dbReference type="OMA" id="WYDASTF"/>